<keyword evidence="4" id="KW-1003">Cell membrane</keyword>
<protein>
    <recommendedName>
        <fullName evidence="3">histidine kinase</fullName>
        <ecNumber evidence="3">2.7.13.3</ecNumber>
    </recommendedName>
</protein>
<keyword evidence="18" id="KW-1185">Reference proteome</keyword>
<dbReference type="PROSITE" id="PS50885">
    <property type="entry name" value="HAMP"/>
    <property type="match status" value="1"/>
</dbReference>
<dbReference type="InterPro" id="IPR050640">
    <property type="entry name" value="Bact_2-comp_sensor_kinase"/>
</dbReference>
<keyword evidence="7 14" id="KW-0812">Transmembrane</keyword>
<dbReference type="PRINTS" id="PR00344">
    <property type="entry name" value="BCTRLSENSOR"/>
</dbReference>
<keyword evidence="12" id="KW-0902">Two-component regulatory system</keyword>
<dbReference type="PANTHER" id="PTHR34220">
    <property type="entry name" value="SENSOR HISTIDINE KINASE YPDA"/>
    <property type="match status" value="1"/>
</dbReference>
<dbReference type="STRING" id="592026.GCWU0000282_002184"/>
<dbReference type="Pfam" id="PF00672">
    <property type="entry name" value="HAMP"/>
    <property type="match status" value="1"/>
</dbReference>
<organism evidence="17 18">
    <name type="scientific">Catonella morbi ATCC 51271</name>
    <dbReference type="NCBI Taxonomy" id="592026"/>
    <lineage>
        <taxon>Bacteria</taxon>
        <taxon>Bacillati</taxon>
        <taxon>Bacillota</taxon>
        <taxon>Clostridia</taxon>
        <taxon>Lachnospirales</taxon>
        <taxon>Lachnospiraceae</taxon>
        <taxon>Catonella</taxon>
    </lineage>
</organism>
<keyword evidence="8" id="KW-0547">Nucleotide-binding</keyword>
<comment type="subcellular location">
    <subcellularLocation>
        <location evidence="2">Cell membrane</location>
        <topology evidence="2">Multi-pass membrane protein</topology>
    </subcellularLocation>
</comment>
<dbReference type="EMBL" id="ACIL03000014">
    <property type="protein sequence ID" value="ESL02592.1"/>
    <property type="molecule type" value="Genomic_DNA"/>
</dbReference>
<dbReference type="GO" id="GO:0000155">
    <property type="term" value="F:phosphorelay sensor kinase activity"/>
    <property type="evidence" value="ECO:0007669"/>
    <property type="project" value="InterPro"/>
</dbReference>
<dbReference type="Gene3D" id="6.10.340.10">
    <property type="match status" value="1"/>
</dbReference>
<dbReference type="SUPFAM" id="SSF55874">
    <property type="entry name" value="ATPase domain of HSP90 chaperone/DNA topoisomerase II/histidine kinase"/>
    <property type="match status" value="1"/>
</dbReference>
<dbReference type="Proteomes" id="UP000018227">
    <property type="component" value="Unassembled WGS sequence"/>
</dbReference>
<reference evidence="17 18" key="1">
    <citation type="submission" date="2013-06" db="EMBL/GenBank/DDBJ databases">
        <authorList>
            <person name="Weinstock G."/>
            <person name="Sodergren E."/>
            <person name="Clifton S."/>
            <person name="Fulton L."/>
            <person name="Fulton B."/>
            <person name="Courtney L."/>
            <person name="Fronick C."/>
            <person name="Harrison M."/>
            <person name="Strong C."/>
            <person name="Farmer C."/>
            <person name="Delahaunty K."/>
            <person name="Markovic C."/>
            <person name="Hall O."/>
            <person name="Minx P."/>
            <person name="Tomlinson C."/>
            <person name="Mitreva M."/>
            <person name="Nelson J."/>
            <person name="Hou S."/>
            <person name="Wollam A."/>
            <person name="Pepin K.H."/>
            <person name="Johnson M."/>
            <person name="Bhonagiri V."/>
            <person name="Nash W.E."/>
            <person name="Warren W."/>
            <person name="Chinwalla A."/>
            <person name="Mardis E.R."/>
            <person name="Wilson R.K."/>
        </authorList>
    </citation>
    <scope>NUCLEOTIDE SEQUENCE [LARGE SCALE GENOMIC DNA]</scope>
    <source>
        <strain evidence="17 18">ATCC 51271</strain>
    </source>
</reference>
<keyword evidence="13 14" id="KW-0472">Membrane</keyword>
<feature type="domain" description="Histidine kinase" evidence="15">
    <location>
        <begin position="423"/>
        <end position="595"/>
    </location>
</feature>
<dbReference type="SMART" id="SM00304">
    <property type="entry name" value="HAMP"/>
    <property type="match status" value="1"/>
</dbReference>
<dbReference type="SMART" id="SM00387">
    <property type="entry name" value="HATPase_c"/>
    <property type="match status" value="1"/>
</dbReference>
<dbReference type="GO" id="GO:0005886">
    <property type="term" value="C:plasma membrane"/>
    <property type="evidence" value="ECO:0007669"/>
    <property type="project" value="UniProtKB-SubCell"/>
</dbReference>
<evidence type="ECO:0000256" key="3">
    <source>
        <dbReference type="ARBA" id="ARBA00012438"/>
    </source>
</evidence>
<dbReference type="PROSITE" id="PS50109">
    <property type="entry name" value="HIS_KIN"/>
    <property type="match status" value="1"/>
</dbReference>
<evidence type="ECO:0000313" key="18">
    <source>
        <dbReference type="Proteomes" id="UP000018227"/>
    </source>
</evidence>
<keyword evidence="9 17" id="KW-0418">Kinase</keyword>
<dbReference type="CDD" id="cd06225">
    <property type="entry name" value="HAMP"/>
    <property type="match status" value="1"/>
</dbReference>
<feature type="domain" description="HAMP" evidence="16">
    <location>
        <begin position="327"/>
        <end position="379"/>
    </location>
</feature>
<keyword evidence="6" id="KW-0808">Transferase</keyword>
<name>V2Y3F6_9FIRM</name>
<accession>V2Y3F6</accession>
<keyword evidence="5" id="KW-0597">Phosphoprotein</keyword>
<evidence type="ECO:0000256" key="2">
    <source>
        <dbReference type="ARBA" id="ARBA00004651"/>
    </source>
</evidence>
<dbReference type="InterPro" id="IPR003594">
    <property type="entry name" value="HATPase_dom"/>
</dbReference>
<dbReference type="InterPro" id="IPR005467">
    <property type="entry name" value="His_kinase_dom"/>
</dbReference>
<evidence type="ECO:0000256" key="7">
    <source>
        <dbReference type="ARBA" id="ARBA00022692"/>
    </source>
</evidence>
<evidence type="ECO:0000256" key="4">
    <source>
        <dbReference type="ARBA" id="ARBA00022475"/>
    </source>
</evidence>
<proteinExistence type="predicted"/>
<dbReference type="InterPro" id="IPR003660">
    <property type="entry name" value="HAMP_dom"/>
</dbReference>
<evidence type="ECO:0000256" key="10">
    <source>
        <dbReference type="ARBA" id="ARBA00022840"/>
    </source>
</evidence>
<gene>
    <name evidence="17" type="ORF">GCWU0000282_002184</name>
</gene>
<dbReference type="eggNOG" id="COG2972">
    <property type="taxonomic scope" value="Bacteria"/>
</dbReference>
<dbReference type="HOGENOM" id="CLU_020473_6_1_9"/>
<comment type="caution">
    <text evidence="17">The sequence shown here is derived from an EMBL/GenBank/DDBJ whole genome shotgun (WGS) entry which is preliminary data.</text>
</comment>
<dbReference type="RefSeq" id="WP_023355049.1">
    <property type="nucleotide sequence ID" value="NZ_KI535368.1"/>
</dbReference>
<evidence type="ECO:0000256" key="12">
    <source>
        <dbReference type="ARBA" id="ARBA00023012"/>
    </source>
</evidence>
<dbReference type="Pfam" id="PF06580">
    <property type="entry name" value="His_kinase"/>
    <property type="match status" value="1"/>
</dbReference>
<dbReference type="SUPFAM" id="SSF158472">
    <property type="entry name" value="HAMP domain-like"/>
    <property type="match status" value="1"/>
</dbReference>
<dbReference type="InterPro" id="IPR036890">
    <property type="entry name" value="HATPase_C_sf"/>
</dbReference>
<dbReference type="GO" id="GO:0005524">
    <property type="term" value="F:ATP binding"/>
    <property type="evidence" value="ECO:0007669"/>
    <property type="project" value="UniProtKB-KW"/>
</dbReference>
<feature type="transmembrane region" description="Helical" evidence="14">
    <location>
        <begin position="21"/>
        <end position="43"/>
    </location>
</feature>
<evidence type="ECO:0000259" key="15">
    <source>
        <dbReference type="PROSITE" id="PS50109"/>
    </source>
</evidence>
<keyword evidence="11 14" id="KW-1133">Transmembrane helix</keyword>
<evidence type="ECO:0000256" key="14">
    <source>
        <dbReference type="SAM" id="Phobius"/>
    </source>
</evidence>
<evidence type="ECO:0000256" key="5">
    <source>
        <dbReference type="ARBA" id="ARBA00022553"/>
    </source>
</evidence>
<evidence type="ECO:0000256" key="6">
    <source>
        <dbReference type="ARBA" id="ARBA00022679"/>
    </source>
</evidence>
<evidence type="ECO:0000256" key="13">
    <source>
        <dbReference type="ARBA" id="ARBA00023136"/>
    </source>
</evidence>
<evidence type="ECO:0000313" key="17">
    <source>
        <dbReference type="EMBL" id="ESL02592.1"/>
    </source>
</evidence>
<sequence length="599" mass="69400">MNSIRRKWTGLLAHTALSTKINLVFVFFLVLPLLLFTAVSYFLTNQLIITQTTNTMSYTYNEAISMLDRYFDSMEAAMRNILSNEEVYKVAVGSVEGDTVFRQKAYYNSFIKRIGYIRQSSPIDGIRLYVKSDRPYIINDEEIFSLNAVENSDWYKNLRTEKNSRHWIIPNYIKEPDGEGSRFFSYLGVIYRPDALSEPLAVLRIDIDKEKIEELLQRIKFNSETSVLLTGGENIVYGFSGNGEKISVDELSKLQEEQDESNWTFVKYNSLKYIFRTEMLNANDWYLTSLVPQSSILQKQQILYLTLLITLFGIALISYGLAYSTIKSSLKRIFILNKEMKRVESGDLSHKIKPEGSDEIGELMSSFQAMTLRMEEMIDEKYRMGKEVKNAELKALQAQINPHFLYNSLDLVNCLAIQHNVPEIADMINSLVEFYKLSLNRGQEILSLYDELRHVQTYVRIQNMRFEKKIRLEIIEEPWMKKYAILKIILQPLVENSIMHGILEKEDSRGEIKISSELKDNRIYITIEDDGVGMSLNQIENLLKETNEVRHRGSGYGVKNINERIKLYYGADYGLIFESRENKGTTVTVSIPAIPYIEH</sequence>
<evidence type="ECO:0000256" key="9">
    <source>
        <dbReference type="ARBA" id="ARBA00022777"/>
    </source>
</evidence>
<dbReference type="PANTHER" id="PTHR34220:SF11">
    <property type="entry name" value="SENSOR PROTEIN KINASE HPTS"/>
    <property type="match status" value="1"/>
</dbReference>
<evidence type="ECO:0000259" key="16">
    <source>
        <dbReference type="PROSITE" id="PS50885"/>
    </source>
</evidence>
<dbReference type="InterPro" id="IPR010559">
    <property type="entry name" value="Sig_transdc_His_kin_internal"/>
</dbReference>
<evidence type="ECO:0000256" key="1">
    <source>
        <dbReference type="ARBA" id="ARBA00000085"/>
    </source>
</evidence>
<dbReference type="AlphaFoldDB" id="V2Y3F6"/>
<evidence type="ECO:0000256" key="8">
    <source>
        <dbReference type="ARBA" id="ARBA00022741"/>
    </source>
</evidence>
<keyword evidence="10" id="KW-0067">ATP-binding</keyword>
<dbReference type="Pfam" id="PF02518">
    <property type="entry name" value="HATPase_c"/>
    <property type="match status" value="1"/>
</dbReference>
<dbReference type="EC" id="2.7.13.3" evidence="3"/>
<feature type="transmembrane region" description="Helical" evidence="14">
    <location>
        <begin position="302"/>
        <end position="322"/>
    </location>
</feature>
<dbReference type="Gene3D" id="3.30.565.10">
    <property type="entry name" value="Histidine kinase-like ATPase, C-terminal domain"/>
    <property type="match status" value="1"/>
</dbReference>
<evidence type="ECO:0000256" key="11">
    <source>
        <dbReference type="ARBA" id="ARBA00022989"/>
    </source>
</evidence>
<comment type="catalytic activity">
    <reaction evidence="1">
        <text>ATP + protein L-histidine = ADP + protein N-phospho-L-histidine.</text>
        <dbReference type="EC" id="2.7.13.3"/>
    </reaction>
</comment>
<dbReference type="InterPro" id="IPR004358">
    <property type="entry name" value="Sig_transdc_His_kin-like_C"/>
</dbReference>